<dbReference type="Gene3D" id="1.10.8.50">
    <property type="match status" value="1"/>
</dbReference>
<dbReference type="Proteomes" id="UP000676951">
    <property type="component" value="Chromosome"/>
</dbReference>
<dbReference type="PANTHER" id="PTHR42697:SF1">
    <property type="entry name" value="ENDONUCLEASE 8"/>
    <property type="match status" value="1"/>
</dbReference>
<dbReference type="Pfam" id="PF06831">
    <property type="entry name" value="H2TH"/>
    <property type="match status" value="1"/>
</dbReference>
<dbReference type="GO" id="GO:0003684">
    <property type="term" value="F:damaged DNA binding"/>
    <property type="evidence" value="ECO:0007669"/>
    <property type="project" value="InterPro"/>
</dbReference>
<evidence type="ECO:0000313" key="3">
    <source>
        <dbReference type="Proteomes" id="UP000676951"/>
    </source>
</evidence>
<dbReference type="EMBL" id="CP076136">
    <property type="protein sequence ID" value="QWG22317.1"/>
    <property type="molecule type" value="Genomic_DNA"/>
</dbReference>
<gene>
    <name evidence="2" type="ORF">KMZ93_20415</name>
</gene>
<proteinExistence type="predicted"/>
<evidence type="ECO:0000313" key="2">
    <source>
        <dbReference type="EMBL" id="QWG22317.1"/>
    </source>
</evidence>
<dbReference type="GO" id="GO:0008270">
    <property type="term" value="F:zinc ion binding"/>
    <property type="evidence" value="ECO:0007669"/>
    <property type="project" value="InterPro"/>
</dbReference>
<reference evidence="2 3" key="1">
    <citation type="submission" date="2021-06" db="EMBL/GenBank/DDBJ databases">
        <title>Bradyrhizobium sp. S2-11-4 Genome sequencing.</title>
        <authorList>
            <person name="Jin L."/>
        </authorList>
    </citation>
    <scope>NUCLEOTIDE SEQUENCE [LARGE SCALE GENOMIC DNA]</scope>
    <source>
        <strain evidence="2 3">S2-11-4</strain>
    </source>
</reference>
<dbReference type="SMART" id="SM01232">
    <property type="entry name" value="H2TH"/>
    <property type="match status" value="1"/>
</dbReference>
<dbReference type="GO" id="GO:0000703">
    <property type="term" value="F:oxidized pyrimidine nucleobase lesion DNA N-glycosylase activity"/>
    <property type="evidence" value="ECO:0007669"/>
    <property type="project" value="TreeGrafter"/>
</dbReference>
<feature type="domain" description="Formamidopyrimidine-DNA glycosylase H2TH DNA-binding" evidence="1">
    <location>
        <begin position="2"/>
        <end position="68"/>
    </location>
</feature>
<dbReference type="SUPFAM" id="SSF57716">
    <property type="entry name" value="Glucocorticoid receptor-like (DNA-binding domain)"/>
    <property type="match status" value="1"/>
</dbReference>
<sequence length="111" mass="12303">MKSVLMDQQILAGIGNIFSDEILFQARINPAERINNLAPSQLKRLFLEMRAVLKTAIVRGAGSEQLVERMPRGSFLPERKKGGHCPRCRSLLKVFKVGGRTACCCPQCQGC</sequence>
<dbReference type="InterPro" id="IPR015886">
    <property type="entry name" value="H2TH_FPG"/>
</dbReference>
<dbReference type="InterPro" id="IPR010979">
    <property type="entry name" value="Ribosomal_uS13-like_H2TH"/>
</dbReference>
<accession>A0A975RVN5</accession>
<name>A0A975RVN5_9BRAD</name>
<dbReference type="SUPFAM" id="SSF46946">
    <property type="entry name" value="S13-like H2TH domain"/>
    <property type="match status" value="1"/>
</dbReference>
<protein>
    <recommendedName>
        <fullName evidence="1">Formamidopyrimidine-DNA glycosylase H2TH DNA-binding domain-containing protein</fullName>
    </recommendedName>
</protein>
<organism evidence="2 3">
    <name type="scientific">Bradyrhizobium sediminis</name>
    <dbReference type="NCBI Taxonomy" id="2840469"/>
    <lineage>
        <taxon>Bacteria</taxon>
        <taxon>Pseudomonadati</taxon>
        <taxon>Pseudomonadota</taxon>
        <taxon>Alphaproteobacteria</taxon>
        <taxon>Hyphomicrobiales</taxon>
        <taxon>Nitrobacteraceae</taxon>
        <taxon>Bradyrhizobium</taxon>
    </lineage>
</organism>
<dbReference type="AlphaFoldDB" id="A0A975RVN5"/>
<keyword evidence="3" id="KW-1185">Reference proteome</keyword>
<dbReference type="GO" id="GO:0006284">
    <property type="term" value="P:base-excision repair"/>
    <property type="evidence" value="ECO:0007669"/>
    <property type="project" value="InterPro"/>
</dbReference>
<dbReference type="PANTHER" id="PTHR42697">
    <property type="entry name" value="ENDONUCLEASE 8"/>
    <property type="match status" value="1"/>
</dbReference>
<evidence type="ECO:0000259" key="1">
    <source>
        <dbReference type="SMART" id="SM01232"/>
    </source>
</evidence>
<dbReference type="GO" id="GO:0003906">
    <property type="term" value="F:DNA-(apurinic or apyrimidinic site) endonuclease activity"/>
    <property type="evidence" value="ECO:0007669"/>
    <property type="project" value="InterPro"/>
</dbReference>